<evidence type="ECO:0007829" key="6">
    <source>
        <dbReference type="PDB" id="7QCA"/>
    </source>
</evidence>
<dbReference type="HOGENOM" id="CLU_181948_2_0_1"/>
<dbReference type="Gene3D" id="1.10.1620.10">
    <property type="entry name" value="Ribosomal protein L39e"/>
    <property type="match status" value="1"/>
</dbReference>
<dbReference type="PDB" id="8P60">
    <property type="method" value="EM"/>
    <property type="resolution" value="14.30 A"/>
    <property type="chains" value="KLL/LLL=1-52"/>
</dbReference>
<dbReference type="STRING" id="1358809.S7XTP1"/>
<sequence>MGSIKTRRIKVQLVSALKKNRCIPQWKRACPGFKQQYNFTKRSWKRKTLKAC</sequence>
<reference evidence="5" key="1">
    <citation type="journal article" date="2013" name="PLoS Genet.">
        <title>The genome of Spraguea lophii and the basis of host-microsporidian interactions.</title>
        <authorList>
            <person name="Campbell S.E."/>
            <person name="Williams T.A."/>
            <person name="Yousuf A."/>
            <person name="Soanes D.M."/>
            <person name="Paszkiewicz K.H."/>
            <person name="Williams B.A.P."/>
        </authorList>
    </citation>
    <scope>NUCLEOTIDE SEQUENCE [LARGE SCALE GENOMIC DNA]</scope>
    <source>
        <strain evidence="5">42_110</strain>
    </source>
</reference>
<evidence type="ECO:0007829" key="7">
    <source>
        <dbReference type="PDB" id="8P5D"/>
    </source>
</evidence>
<evidence type="ECO:0000256" key="3">
    <source>
        <dbReference type="ARBA" id="ARBA00023274"/>
    </source>
</evidence>
<dbReference type="InParanoid" id="S7XTP1"/>
<dbReference type="EMDB" id="EMD-17448"/>
<dbReference type="Proteomes" id="UP000014978">
    <property type="component" value="Unassembled WGS sequence"/>
</dbReference>
<reference evidence="6 7" key="2">
    <citation type="journal article" date="2023" name="Nat. Microbiol.">
        <title>CryoEM reveals that ribosomes in microsporidian spores are locked in a dimeric hibernating state.</title>
        <authorList>
            <person name="McLaren M."/>
            <person name="Conners R."/>
            <person name="Isupov M.N."/>
            <person name="Gil-Diez P."/>
            <person name="Gambelli L."/>
            <person name="Gold V.A.M."/>
            <person name="Walter A."/>
            <person name="Connell S.R."/>
            <person name="Williams B."/>
            <person name="Daum B."/>
        </authorList>
    </citation>
    <scope>STRUCTURE BY ELECTRON MICROSCOPY (2.79 ANGSTROMS)</scope>
</reference>
<evidence type="ECO:0000256" key="2">
    <source>
        <dbReference type="ARBA" id="ARBA00022980"/>
    </source>
</evidence>
<comment type="similarity">
    <text evidence="1">Belongs to the eukaryotic ribosomal protein eL39 family.</text>
</comment>
<evidence type="ECO:0000313" key="4">
    <source>
        <dbReference type="EMBL" id="EPR79223.1"/>
    </source>
</evidence>
<dbReference type="OMA" id="KRELKHN"/>
<dbReference type="InterPro" id="IPR000077">
    <property type="entry name" value="Ribosomal_eL39"/>
</dbReference>
<dbReference type="VEuPathDB" id="MicrosporidiaDB:SLOPH_2202"/>
<dbReference type="EMDB" id="EMD-13892"/>
<evidence type="ECO:0000313" key="5">
    <source>
        <dbReference type="Proteomes" id="UP000014978"/>
    </source>
</evidence>
<organism evidence="4 5">
    <name type="scientific">Spraguea lophii (strain 42_110)</name>
    <name type="common">Microsporidian parasite</name>
    <dbReference type="NCBI Taxonomy" id="1358809"/>
    <lineage>
        <taxon>Eukaryota</taxon>
        <taxon>Fungi</taxon>
        <taxon>Fungi incertae sedis</taxon>
        <taxon>Microsporidia</taxon>
        <taxon>Spragueidae</taxon>
        <taxon>Spraguea</taxon>
    </lineage>
</organism>
<proteinExistence type="evidence at protein level"/>
<protein>
    <submittedName>
        <fullName evidence="4">60S ribosomal protein L39</fullName>
    </submittedName>
</protein>
<dbReference type="GO" id="GO:0003735">
    <property type="term" value="F:structural constituent of ribosome"/>
    <property type="evidence" value="ECO:0007669"/>
    <property type="project" value="InterPro"/>
</dbReference>
<dbReference type="PDB" id="8P5D">
    <property type="method" value="EM"/>
    <property type="resolution" value="10.80 A"/>
    <property type="chains" value="LLL=1-52"/>
</dbReference>
<dbReference type="GO" id="GO:1990904">
    <property type="term" value="C:ribonucleoprotein complex"/>
    <property type="evidence" value="ECO:0007669"/>
    <property type="project" value="UniProtKB-KW"/>
</dbReference>
<keyword evidence="6 7" id="KW-0002">3D-structure</keyword>
<dbReference type="GO" id="GO:0005840">
    <property type="term" value="C:ribosome"/>
    <property type="evidence" value="ECO:0007669"/>
    <property type="project" value="UniProtKB-KW"/>
</dbReference>
<keyword evidence="2 4" id="KW-0689">Ribosomal protein</keyword>
<name>S7XTP1_SPRLO</name>
<dbReference type="AlphaFoldDB" id="S7XTP1"/>
<dbReference type="PDB" id="7QCA">
    <property type="method" value="EM"/>
    <property type="resolution" value="2.79 A"/>
    <property type="chains" value="LLL=1-52"/>
</dbReference>
<accession>S7XTP1</accession>
<dbReference type="SUPFAM" id="SSF48662">
    <property type="entry name" value="Ribosomal protein L39e"/>
    <property type="match status" value="1"/>
</dbReference>
<dbReference type="EMDB" id="EMD-17457"/>
<keyword evidence="5" id="KW-1185">Reference proteome</keyword>
<dbReference type="Pfam" id="PF00832">
    <property type="entry name" value="Ribosomal_L39"/>
    <property type="match status" value="1"/>
</dbReference>
<dbReference type="EMBL" id="ATCN01000336">
    <property type="protein sequence ID" value="EPR79223.1"/>
    <property type="molecule type" value="Genomic_DNA"/>
</dbReference>
<dbReference type="GO" id="GO:0006412">
    <property type="term" value="P:translation"/>
    <property type="evidence" value="ECO:0007669"/>
    <property type="project" value="InterPro"/>
</dbReference>
<keyword evidence="3" id="KW-0687">Ribonucleoprotein</keyword>
<comment type="caution">
    <text evidence="4">The sequence shown here is derived from an EMBL/GenBank/DDBJ whole genome shotgun (WGS) entry which is preliminary data.</text>
</comment>
<dbReference type="InterPro" id="IPR023626">
    <property type="entry name" value="Ribosomal_eL39_dom_sf"/>
</dbReference>
<gene>
    <name evidence="4" type="ORF">SLOPH_2202</name>
</gene>
<evidence type="ECO:0000256" key="1">
    <source>
        <dbReference type="ARBA" id="ARBA00009339"/>
    </source>
</evidence>